<feature type="transmembrane region" description="Helical" evidence="6">
    <location>
        <begin position="12"/>
        <end position="30"/>
    </location>
</feature>
<dbReference type="PATRIC" id="fig|931276.5.peg.858"/>
<feature type="transmembrane region" description="Helical" evidence="6">
    <location>
        <begin position="349"/>
        <end position="373"/>
    </location>
</feature>
<evidence type="ECO:0000256" key="3">
    <source>
        <dbReference type="ARBA" id="ARBA00022692"/>
    </source>
</evidence>
<dbReference type="OrthoDB" id="9761531at2"/>
<dbReference type="Proteomes" id="UP000011728">
    <property type="component" value="Chromosome"/>
</dbReference>
<feature type="transmembrane region" description="Helical" evidence="6">
    <location>
        <begin position="410"/>
        <end position="429"/>
    </location>
</feature>
<organism evidence="8 9">
    <name type="scientific">Clostridium saccharoperbutylacetonicum N1-4(HMT)</name>
    <dbReference type="NCBI Taxonomy" id="931276"/>
    <lineage>
        <taxon>Bacteria</taxon>
        <taxon>Bacillati</taxon>
        <taxon>Bacillota</taxon>
        <taxon>Clostridia</taxon>
        <taxon>Eubacteriales</taxon>
        <taxon>Clostridiaceae</taxon>
        <taxon>Clostridium</taxon>
    </lineage>
</organism>
<dbReference type="GO" id="GO:0005886">
    <property type="term" value="C:plasma membrane"/>
    <property type="evidence" value="ECO:0007669"/>
    <property type="project" value="UniProtKB-SubCell"/>
</dbReference>
<evidence type="ECO:0000256" key="2">
    <source>
        <dbReference type="ARBA" id="ARBA00022475"/>
    </source>
</evidence>
<reference evidence="8 9" key="1">
    <citation type="submission" date="2013-02" db="EMBL/GenBank/DDBJ databases">
        <title>Genome sequence of Clostridium saccharoperbutylacetonicum N1-4(HMT).</title>
        <authorList>
            <person name="Poehlein A."/>
            <person name="Daniel R."/>
        </authorList>
    </citation>
    <scope>NUCLEOTIDE SEQUENCE [LARGE SCALE GENOMIC DNA]</scope>
    <source>
        <strain evidence="9">N1-4(HMT)</strain>
    </source>
</reference>
<evidence type="ECO:0000256" key="6">
    <source>
        <dbReference type="SAM" id="Phobius"/>
    </source>
</evidence>
<evidence type="ECO:0000313" key="8">
    <source>
        <dbReference type="EMBL" id="AGF54678.1"/>
    </source>
</evidence>
<evidence type="ECO:0000313" key="9">
    <source>
        <dbReference type="Proteomes" id="UP000011728"/>
    </source>
</evidence>
<dbReference type="PANTHER" id="PTHR30619">
    <property type="entry name" value="DNA INTERNALIZATION/COMPETENCE PROTEIN COMEC/REC2"/>
    <property type="match status" value="1"/>
</dbReference>
<proteinExistence type="predicted"/>
<name>M1ME74_9CLOT</name>
<keyword evidence="4 6" id="KW-1133">Transmembrane helix</keyword>
<dbReference type="HOGENOM" id="CLU_032033_1_0_9"/>
<evidence type="ECO:0000256" key="1">
    <source>
        <dbReference type="ARBA" id="ARBA00004651"/>
    </source>
</evidence>
<sequence length="563" mass="64243">MLSKKIAEVGNPIIYIFLSLAISCISYGIFEEFRGLTIFIVAFFFISILYYCGIEFTGFMIAFFILGFFLNYSYYKVQINVTGEVRIIQKSQYNIVGNYGGKNITIETNKKDCNIGEIYNITGKLEKVQDKINGIVGIVKPERMDKTNGDFITKLYDFKRKIYVRLEDNLGKRKAGLISSIAFGYSDNLDFEDKDDMKTLGIIHSISVSGLHVVIVYGFLRIFMGCKFGILGTMLYVIFTGSNYSCLRAFVMLACVEGGKILKRNNSSISALCFSATILILYQPFSIFNISLHLSYLATLGIVMFNKKINDLLYKLHNKLRTSLSLTLSAQVFSLPYLILIFKDFSANFIVGNLILVPVVDLMVITGNILPLVYIFPKLFDFCSYLNLIIIEIFDWLVDIISIISLPTVYGNENIVFVYLASLMSFYFVKKGYRKFIYLPFLCIFTALIQIYSPIPNIKYYKEGALLVSYKWERLLMVNKSQVDMKRLLKITFATKAYRKEGKIVISGIGNIKAQGNNYVLETFNKKYLLKMSNGEKELKEYDIINFKDGVINEIFIINGSVI</sequence>
<feature type="transmembrane region" description="Helical" evidence="6">
    <location>
        <begin position="326"/>
        <end position="343"/>
    </location>
</feature>
<feature type="transmembrane region" description="Helical" evidence="6">
    <location>
        <begin position="436"/>
        <end position="453"/>
    </location>
</feature>
<dbReference type="InterPro" id="IPR004477">
    <property type="entry name" value="ComEC_N"/>
</dbReference>
<feature type="transmembrane region" description="Helical" evidence="6">
    <location>
        <begin position="36"/>
        <end position="69"/>
    </location>
</feature>
<comment type="subcellular location">
    <subcellularLocation>
        <location evidence="1">Cell membrane</location>
        <topology evidence="1">Multi-pass membrane protein</topology>
    </subcellularLocation>
</comment>
<feature type="transmembrane region" description="Helical" evidence="6">
    <location>
        <begin position="202"/>
        <end position="224"/>
    </location>
</feature>
<gene>
    <name evidence="8" type="ORF">Cspa_c09020</name>
</gene>
<protein>
    <submittedName>
        <fullName evidence="8">ComEC/Rec2-like protein</fullName>
    </submittedName>
</protein>
<feature type="transmembrane region" description="Helical" evidence="6">
    <location>
        <begin position="230"/>
        <end position="253"/>
    </location>
</feature>
<keyword evidence="2" id="KW-1003">Cell membrane</keyword>
<dbReference type="STRING" id="36745.CLSAP_09400"/>
<evidence type="ECO:0000256" key="5">
    <source>
        <dbReference type="ARBA" id="ARBA00023136"/>
    </source>
</evidence>
<dbReference type="eggNOG" id="COG0658">
    <property type="taxonomic scope" value="Bacteria"/>
</dbReference>
<dbReference type="RefSeq" id="WP_015391004.1">
    <property type="nucleotide sequence ID" value="NC_020291.1"/>
</dbReference>
<keyword evidence="5 6" id="KW-0472">Membrane</keyword>
<evidence type="ECO:0000256" key="4">
    <source>
        <dbReference type="ARBA" id="ARBA00022989"/>
    </source>
</evidence>
<dbReference type="EMBL" id="CP004121">
    <property type="protein sequence ID" value="AGF54678.1"/>
    <property type="molecule type" value="Genomic_DNA"/>
</dbReference>
<dbReference type="PROSITE" id="PS51257">
    <property type="entry name" value="PROKAR_LIPOPROTEIN"/>
    <property type="match status" value="1"/>
</dbReference>
<dbReference type="Pfam" id="PF03772">
    <property type="entry name" value="Competence"/>
    <property type="match status" value="1"/>
</dbReference>
<dbReference type="PANTHER" id="PTHR30619:SF7">
    <property type="entry name" value="BETA-LACTAMASE DOMAIN PROTEIN"/>
    <property type="match status" value="1"/>
</dbReference>
<dbReference type="AlphaFoldDB" id="M1ME74"/>
<feature type="transmembrane region" description="Helical" evidence="6">
    <location>
        <begin position="265"/>
        <end position="282"/>
    </location>
</feature>
<dbReference type="NCBIfam" id="TIGR00360">
    <property type="entry name" value="ComEC_N-term"/>
    <property type="match status" value="1"/>
</dbReference>
<keyword evidence="9" id="KW-1185">Reference proteome</keyword>
<keyword evidence="3 6" id="KW-0812">Transmembrane</keyword>
<feature type="domain" description="ComEC/Rec2-related protein" evidence="7">
    <location>
        <begin position="182"/>
        <end position="426"/>
    </location>
</feature>
<dbReference type="KEGG" id="csr:Cspa_c09020"/>
<accession>M1ME74</accession>
<dbReference type="InterPro" id="IPR052159">
    <property type="entry name" value="Competence_DNA_uptake"/>
</dbReference>
<evidence type="ECO:0000259" key="7">
    <source>
        <dbReference type="Pfam" id="PF03772"/>
    </source>
</evidence>